<dbReference type="Proteomes" id="UP000604083">
    <property type="component" value="Unassembled WGS sequence"/>
</dbReference>
<accession>A0A934VL24</accession>
<gene>
    <name evidence="2" type="ORF">JIN78_00035</name>
</gene>
<proteinExistence type="predicted"/>
<dbReference type="SUPFAM" id="SSF52218">
    <property type="entry name" value="Flavoproteins"/>
    <property type="match status" value="1"/>
</dbReference>
<dbReference type="Pfam" id="PF03358">
    <property type="entry name" value="FMN_red"/>
    <property type="match status" value="1"/>
</dbReference>
<dbReference type="InterPro" id="IPR005025">
    <property type="entry name" value="FMN_Rdtase-like_dom"/>
</dbReference>
<dbReference type="PANTHER" id="PTHR30543:SF21">
    <property type="entry name" value="NAD(P)H-DEPENDENT FMN REDUCTASE LOT6"/>
    <property type="match status" value="1"/>
</dbReference>
<reference evidence="2" key="1">
    <citation type="submission" date="2021-01" db="EMBL/GenBank/DDBJ databases">
        <title>Modified the classification status of verrucomicrobia.</title>
        <authorList>
            <person name="Feng X."/>
        </authorList>
    </citation>
    <scope>NUCLEOTIDE SEQUENCE</scope>
    <source>
        <strain evidence="2">KCTC 12986</strain>
    </source>
</reference>
<evidence type="ECO:0000313" key="2">
    <source>
        <dbReference type="EMBL" id="MBK1832430.1"/>
    </source>
</evidence>
<dbReference type="AlphaFoldDB" id="A0A934VL24"/>
<dbReference type="GO" id="GO:0005829">
    <property type="term" value="C:cytosol"/>
    <property type="evidence" value="ECO:0007669"/>
    <property type="project" value="TreeGrafter"/>
</dbReference>
<evidence type="ECO:0000259" key="1">
    <source>
        <dbReference type="Pfam" id="PF03358"/>
    </source>
</evidence>
<organism evidence="2 3">
    <name type="scientific">Roseibacillus ishigakijimensis</name>
    <dbReference type="NCBI Taxonomy" id="454146"/>
    <lineage>
        <taxon>Bacteria</taxon>
        <taxon>Pseudomonadati</taxon>
        <taxon>Verrucomicrobiota</taxon>
        <taxon>Verrucomicrobiia</taxon>
        <taxon>Verrucomicrobiales</taxon>
        <taxon>Verrucomicrobiaceae</taxon>
        <taxon>Roseibacillus</taxon>
    </lineage>
</organism>
<comment type="caution">
    <text evidence="2">The sequence shown here is derived from an EMBL/GenBank/DDBJ whole genome shotgun (WGS) entry which is preliminary data.</text>
</comment>
<dbReference type="EMBL" id="JAENIO010000001">
    <property type="protein sequence ID" value="MBK1832430.1"/>
    <property type="molecule type" value="Genomic_DNA"/>
</dbReference>
<dbReference type="Gene3D" id="3.40.50.360">
    <property type="match status" value="1"/>
</dbReference>
<name>A0A934VL24_9BACT</name>
<dbReference type="InterPro" id="IPR029039">
    <property type="entry name" value="Flavoprotein-like_sf"/>
</dbReference>
<evidence type="ECO:0000313" key="3">
    <source>
        <dbReference type="Proteomes" id="UP000604083"/>
    </source>
</evidence>
<dbReference type="GO" id="GO:0010181">
    <property type="term" value="F:FMN binding"/>
    <property type="evidence" value="ECO:0007669"/>
    <property type="project" value="TreeGrafter"/>
</dbReference>
<dbReference type="GO" id="GO:0016491">
    <property type="term" value="F:oxidoreductase activity"/>
    <property type="evidence" value="ECO:0007669"/>
    <property type="project" value="InterPro"/>
</dbReference>
<feature type="domain" description="NADPH-dependent FMN reductase-like" evidence="1">
    <location>
        <begin position="1"/>
        <end position="135"/>
    </location>
</feature>
<protein>
    <submittedName>
        <fullName evidence="2">NAD(P)H-dependent oxidoreductase</fullName>
    </submittedName>
</protein>
<sequence length="174" mass="18809">MKILSFGASTSSQSINRQLARYAANLVPGAEVTDLDLRQFELPLFSVDGEEQNGIPPSVEEFLALIDGHEALVISLAEHNGSYAAAFKNLYDWASRQRYEVWGHKPLLLMATSPGGRGGASVLAAAEATFPRMGAELKATFSLPNFHDNFSPKEGIQDETLKEKLSSAVAKLTA</sequence>
<keyword evidence="3" id="KW-1185">Reference proteome</keyword>
<dbReference type="InterPro" id="IPR050712">
    <property type="entry name" value="NAD(P)H-dep_reductase"/>
</dbReference>
<dbReference type="PANTHER" id="PTHR30543">
    <property type="entry name" value="CHROMATE REDUCTASE"/>
    <property type="match status" value="1"/>
</dbReference>
<dbReference type="RefSeq" id="WP_200389867.1">
    <property type="nucleotide sequence ID" value="NZ_JAENIO010000001.1"/>
</dbReference>